<dbReference type="Proteomes" id="UP000036356">
    <property type="component" value="Unassembled WGS sequence"/>
</dbReference>
<dbReference type="AlphaFoldDB" id="A0A0J1FMR4"/>
<dbReference type="InterPro" id="IPR008319">
    <property type="entry name" value="GyrI-like_CCH_Lin2189-like"/>
</dbReference>
<organism evidence="2 3">
    <name type="scientific">Desulfosporosinus acididurans</name>
    <dbReference type="NCBI Taxonomy" id="476652"/>
    <lineage>
        <taxon>Bacteria</taxon>
        <taxon>Bacillati</taxon>
        <taxon>Bacillota</taxon>
        <taxon>Clostridia</taxon>
        <taxon>Eubacteriales</taxon>
        <taxon>Desulfitobacteriaceae</taxon>
        <taxon>Desulfosporosinus</taxon>
    </lineage>
</organism>
<proteinExistence type="predicted"/>
<dbReference type="Gene3D" id="3.20.80.10">
    <property type="entry name" value="Regulatory factor, effector binding domain"/>
    <property type="match status" value="1"/>
</dbReference>
<evidence type="ECO:0000313" key="3">
    <source>
        <dbReference type="Proteomes" id="UP000036356"/>
    </source>
</evidence>
<dbReference type="InterPro" id="IPR011256">
    <property type="entry name" value="Reg_factor_effector_dom_sf"/>
</dbReference>
<sequence>MAGKFDFKKEYKDLYVPKQKPVLIDVPAMNFIMVDGTGDPNTSEEYQEALEILYGLSFTIKMSKMSGKQPAGYFEYVVPPLEGLWWFQDDSFDGTQLIDKSKFQWTSMIRQPEFVTEDVFNWAVSVLKQKKPKIDPTKARLESLTEGLCVQMMHNGPYNSEPVTLGQMEQFLLDNGYRCAISDILPSGQIRRHHEIYLSDPRKTAPEKLKTVLRHPVRKT</sequence>
<name>A0A0J1FMR4_9FIRM</name>
<comment type="caution">
    <text evidence="2">The sequence shown here is derived from an EMBL/GenBank/DDBJ whole genome shotgun (WGS) entry which is preliminary data.</text>
</comment>
<dbReference type="InterPro" id="IPR029442">
    <property type="entry name" value="GyrI-like"/>
</dbReference>
<feature type="domain" description="GyrI-like small molecule binding" evidence="1">
    <location>
        <begin position="20"/>
        <end position="217"/>
    </location>
</feature>
<dbReference type="Pfam" id="PF06445">
    <property type="entry name" value="GyrI-like"/>
    <property type="match status" value="1"/>
</dbReference>
<dbReference type="RefSeq" id="WP_047811494.1">
    <property type="nucleotide sequence ID" value="NZ_LDZY01000015.1"/>
</dbReference>
<dbReference type="PATRIC" id="fig|476652.3.peg.3909"/>
<keyword evidence="3" id="KW-1185">Reference proteome</keyword>
<reference evidence="2 3" key="1">
    <citation type="submission" date="2015-06" db="EMBL/GenBank/DDBJ databases">
        <title>Draft genome of the moderately acidophilic sulfate reducer Candidatus Desulfosporosinus acididurans strain M1.</title>
        <authorList>
            <person name="Poehlein A."/>
            <person name="Petzsch P."/>
            <person name="Johnson B.D."/>
            <person name="Schloemann M."/>
            <person name="Daniel R."/>
            <person name="Muehling M."/>
        </authorList>
    </citation>
    <scope>NUCLEOTIDE SEQUENCE [LARGE SCALE GENOMIC DNA]</scope>
    <source>
        <strain evidence="2 3">M1</strain>
    </source>
</reference>
<dbReference type="STRING" id="476652.DEAC_c36980"/>
<gene>
    <name evidence="2" type="ORF">DEAC_c36980</name>
</gene>
<dbReference type="PIRSF" id="PIRSF031644">
    <property type="entry name" value="UCP031644"/>
    <property type="match status" value="1"/>
</dbReference>
<protein>
    <recommendedName>
        <fullName evidence="1">GyrI-like small molecule binding domain-containing protein</fullName>
    </recommendedName>
</protein>
<dbReference type="EMBL" id="LDZY01000015">
    <property type="protein sequence ID" value="KLU64268.1"/>
    <property type="molecule type" value="Genomic_DNA"/>
</dbReference>
<evidence type="ECO:0000313" key="2">
    <source>
        <dbReference type="EMBL" id="KLU64268.1"/>
    </source>
</evidence>
<accession>A0A0J1FMR4</accession>
<evidence type="ECO:0000259" key="1">
    <source>
        <dbReference type="Pfam" id="PF06445"/>
    </source>
</evidence>